<proteinExistence type="inferred from homology"/>
<evidence type="ECO:0000256" key="4">
    <source>
        <dbReference type="ARBA" id="ARBA00022801"/>
    </source>
</evidence>
<name>A0A3B1CN31_9ZZZZ</name>
<reference evidence="8" key="1">
    <citation type="submission" date="2018-06" db="EMBL/GenBank/DDBJ databases">
        <authorList>
            <person name="Zhirakovskaya E."/>
        </authorList>
    </citation>
    <scope>NUCLEOTIDE SEQUENCE</scope>
</reference>
<accession>A0A3B1CN31</accession>
<dbReference type="SUPFAM" id="SSF55021">
    <property type="entry name" value="ACT-like"/>
    <property type="match status" value="2"/>
</dbReference>
<dbReference type="PIRSF" id="PIRSF006288">
    <property type="entry name" value="PII_uridyltransf"/>
    <property type="match status" value="1"/>
</dbReference>
<dbReference type="InterPro" id="IPR010043">
    <property type="entry name" value="UTase/UR"/>
</dbReference>
<dbReference type="GO" id="GO:0008773">
    <property type="term" value="F:[protein-PII] uridylyltransferase activity"/>
    <property type="evidence" value="ECO:0007669"/>
    <property type="project" value="UniProtKB-EC"/>
</dbReference>
<protein>
    <submittedName>
        <fullName evidence="8">[Protein-PII] uridylyltransferase / [Protein-PII]-UMP uridylyl-removing enzyme</fullName>
        <ecNumber evidence="8">2.7.7.59</ecNumber>
    </submittedName>
</protein>
<evidence type="ECO:0000256" key="3">
    <source>
        <dbReference type="ARBA" id="ARBA00022737"/>
    </source>
</evidence>
<keyword evidence="3" id="KW-0677">Repeat</keyword>
<dbReference type="AlphaFoldDB" id="A0A3B1CN31"/>
<dbReference type="PROSITE" id="PS51671">
    <property type="entry name" value="ACT"/>
    <property type="match status" value="2"/>
</dbReference>
<dbReference type="InterPro" id="IPR013546">
    <property type="entry name" value="PII_UdlTrfase/GS_AdlTrfase"/>
</dbReference>
<keyword evidence="5" id="KW-0460">Magnesium</keyword>
<evidence type="ECO:0000256" key="1">
    <source>
        <dbReference type="ARBA" id="ARBA00022679"/>
    </source>
</evidence>
<dbReference type="PANTHER" id="PTHR47320:SF1">
    <property type="entry name" value="BIFUNCTIONAL URIDYLYLTRANSFERASE_URIDYLYL-REMOVING ENZYME"/>
    <property type="match status" value="1"/>
</dbReference>
<dbReference type="Gene3D" id="3.30.70.260">
    <property type="match status" value="1"/>
</dbReference>
<gene>
    <name evidence="8" type="ORF">MNBD_NITROSPINAE04-1105</name>
</gene>
<keyword evidence="1 8" id="KW-0808">Transferase</keyword>
<sequence>MNTTELKLSLDRKRALAFKKHKSGAGGLEVCRELCEIVDNVIVDLYKSGRGKFNGVLVALGGYGRGLLNPYSDIDLLFLLNDSIRGGTARPPDTLLASLWDMGLKVGHSARTISDSVKMGRADLYSRTSMMECRPLAGEMEIYDLFRKKYAREVIRYKPNNFIRDKITEMENRHRSHGRVIHITEPNIKESKGGLRDLHTALWIIHAKENVTSLEDMAARGMIDPADVEPVNNAHSYLLRLRNSLHFRAGGPADTLVHALQPDAARMENISGSDNIAAADLMRSYFEAAEIIARFSSELISFSKSYRRRWRWRPLKIDSDGLFTDGEYLHAHSFPPGSYDKGTEILFRIAKRLSDERLKPAPNLKRGLVKLRRKAPDDWFEGASGGAFLMSVLKLRRSAIAIRAFHTAGIVERLIPEFKEITNLSQFDMFHRYSVDEHTILALDNLEKIPDGAQVSSTLRHVFRAQPDMEVVKLSLLLHDLGKRAEDHHAVEKDTRTPVILKRLGLESLTETVSFLVENHLALSVTAQRRNFSAPETLRRFCAKVRSQKNLKRLYLLTYADIASVGPGVWNEWKDKIIGELYEEAEKYFIEGEALFLSKEEQMDALVRETVKIDRLKHSSREVSEFLSKAPMQYLRTAEPETIVEHLSLVERSKNRKVALMFKFNPGDQTGEITLISSERLGFFSVVAGAFAAKNVNIIETRVHTFKGRMALDTVVIEGASMSFFADPDSLAKFEDELAELLEGKRDVDEQVKRRMRYVDAKETAKSAFAEPHVLILNHLMDKNTIVEIWASDRLGLLYDVTSVMAALKLDIKSAKISTEGRLAINAFYVTEESGSKLGGRERVGEVTQALLKTIL</sequence>
<dbReference type="SUPFAM" id="SSF81301">
    <property type="entry name" value="Nucleotidyltransferase"/>
    <property type="match status" value="1"/>
</dbReference>
<dbReference type="InterPro" id="IPR002912">
    <property type="entry name" value="ACT_dom"/>
</dbReference>
<evidence type="ECO:0000256" key="2">
    <source>
        <dbReference type="ARBA" id="ARBA00022695"/>
    </source>
</evidence>
<dbReference type="CDD" id="cd04899">
    <property type="entry name" value="ACT_ACR-UUR-like_2"/>
    <property type="match status" value="1"/>
</dbReference>
<keyword evidence="6" id="KW-0511">Multifunctional enzyme</keyword>
<evidence type="ECO:0000313" key="8">
    <source>
        <dbReference type="EMBL" id="VAX20305.1"/>
    </source>
</evidence>
<dbReference type="GO" id="GO:0016787">
    <property type="term" value="F:hydrolase activity"/>
    <property type="evidence" value="ECO:0007669"/>
    <property type="project" value="UniProtKB-KW"/>
</dbReference>
<dbReference type="InterPro" id="IPR003607">
    <property type="entry name" value="HD/PDEase_dom"/>
</dbReference>
<dbReference type="Gene3D" id="1.10.3090.10">
    <property type="entry name" value="cca-adding enzyme, domain 2"/>
    <property type="match status" value="1"/>
</dbReference>
<keyword evidence="2 8" id="KW-0548">Nucleotidyltransferase</keyword>
<keyword evidence="4" id="KW-0378">Hydrolase</keyword>
<dbReference type="SUPFAM" id="SSF109604">
    <property type="entry name" value="HD-domain/PDEase-like"/>
    <property type="match status" value="1"/>
</dbReference>
<organism evidence="8">
    <name type="scientific">hydrothermal vent metagenome</name>
    <dbReference type="NCBI Taxonomy" id="652676"/>
    <lineage>
        <taxon>unclassified sequences</taxon>
        <taxon>metagenomes</taxon>
        <taxon>ecological metagenomes</taxon>
    </lineage>
</organism>
<dbReference type="PANTHER" id="PTHR47320">
    <property type="entry name" value="BIFUNCTIONAL URIDYLYLTRANSFERASE/URIDYLYL-REMOVING ENZYME"/>
    <property type="match status" value="1"/>
</dbReference>
<dbReference type="HAMAP" id="MF_00277">
    <property type="entry name" value="PII_uridylyl_transf"/>
    <property type="match status" value="1"/>
</dbReference>
<feature type="domain" description="ACT" evidence="7">
    <location>
        <begin position="786"/>
        <end position="856"/>
    </location>
</feature>
<evidence type="ECO:0000259" key="7">
    <source>
        <dbReference type="PROSITE" id="PS51671"/>
    </source>
</evidence>
<dbReference type="EC" id="2.7.7.59" evidence="8"/>
<dbReference type="InterPro" id="IPR045865">
    <property type="entry name" value="ACT-like_dom_sf"/>
</dbReference>
<dbReference type="EMBL" id="UOGA01000173">
    <property type="protein sequence ID" value="VAX20305.1"/>
    <property type="molecule type" value="Genomic_DNA"/>
</dbReference>
<dbReference type="Pfam" id="PF08335">
    <property type="entry name" value="GlnD_UR_UTase"/>
    <property type="match status" value="1"/>
</dbReference>
<evidence type="ECO:0000256" key="5">
    <source>
        <dbReference type="ARBA" id="ARBA00022842"/>
    </source>
</evidence>
<feature type="domain" description="ACT" evidence="7">
    <location>
        <begin position="672"/>
        <end position="757"/>
    </location>
</feature>
<dbReference type="SMART" id="SM00471">
    <property type="entry name" value="HDc"/>
    <property type="match status" value="1"/>
</dbReference>
<dbReference type="NCBIfam" id="TIGR01693">
    <property type="entry name" value="UTase_glnD"/>
    <property type="match status" value="1"/>
</dbReference>
<dbReference type="SUPFAM" id="SSF81593">
    <property type="entry name" value="Nucleotidyltransferase substrate binding subunit/domain"/>
    <property type="match status" value="1"/>
</dbReference>
<evidence type="ECO:0000256" key="6">
    <source>
        <dbReference type="ARBA" id="ARBA00023268"/>
    </source>
</evidence>
<dbReference type="InterPro" id="IPR043519">
    <property type="entry name" value="NT_sf"/>
</dbReference>
<dbReference type="CDD" id="cd05401">
    <property type="entry name" value="NT_GlnE_GlnD_like"/>
    <property type="match status" value="1"/>
</dbReference>
<dbReference type="CDD" id="cd04900">
    <property type="entry name" value="ACT_UUR-like_1"/>
    <property type="match status" value="1"/>
</dbReference>